<dbReference type="EnsemblMetazoa" id="ISCW021597-RA">
    <property type="protein sequence ID" value="ISCW021597-PA"/>
    <property type="gene ID" value="ISCW021597"/>
</dbReference>
<dbReference type="VEuPathDB" id="VectorBase:ISCW021597"/>
<dbReference type="VEuPathDB" id="VectorBase:ISCP_000879"/>
<feature type="compositionally biased region" description="Pro residues" evidence="1">
    <location>
        <begin position="717"/>
        <end position="729"/>
    </location>
</feature>
<dbReference type="EMBL" id="ABJB010037889">
    <property type="status" value="NOT_ANNOTATED_CDS"/>
    <property type="molecule type" value="Genomic_DNA"/>
</dbReference>
<dbReference type="EMBL" id="ABJB011058217">
    <property type="status" value="NOT_ANNOTATED_CDS"/>
    <property type="molecule type" value="Genomic_DNA"/>
</dbReference>
<evidence type="ECO:0007829" key="5">
    <source>
        <dbReference type="PeptideAtlas" id="B7Q8P5"/>
    </source>
</evidence>
<dbReference type="InParanoid" id="B7Q8P5"/>
<sequence length="741" mass="81803">MQELGGDNWRLLLEHGHLERALSGPLPSEALEASSCMSHVHRLLLAALARGGQIHEDVLEDFGDLLGLMGESGLKPSQLARVCHGPVTPEDFVHRMVHYCLRERLHHFLYLFLTDLRPELPPLCPQCNGCFVQALRDHWQWLDDPQDVAKAERAIVSLARSLPAKGSAVPRILEPAVVGADLQDISLYQLLQKGTPFEIAGLFAWQTTNACQVDSGGSLMPHFSLPSLRDKFGLREELSFPYYLHKGRPCAAAFKFLAQELLLHGSLSTKRMDEKCSSGILLLLRFATEHGFEVPDVALRLCAAANDWLGFLLWAQLLQCPRTQVLDLVQLFQDGCLREHLSKALSVVSSLLPSKHHRRDLRASLYARIGLQDPSTRGHDPSEPHYSTDLVELMLQCHCGSGTTPGSSGMAWQSLLRAAVVLKHQTPCVIAGCCPDAPLGSCLALWLKLCSGGEEAEMPEDGRLEFTLAELQQTMEAVIKRGRLRTLLLGLQLFQPMEAASTPGVGLTSLPWLRETSQRLLGRAFGLCRSHLDLAALAAFCDELHGGDKMPHLHKLLASLSPASLLHEFDWSSLWGQPGERAATLARLVSQLNQTGRFSEALALARAAGLPLADVALQQLELRFEDRSATANDTFWEDCDQVLQENFVDPALAFDFLKGKTLQVEGARELYEVGHRALQWLRRSAAWGSPEAQRWEARVWLWCVRSGAEPTLEANPKPDPLVAQPPPSPGACVTLDDSQVQ</sequence>
<organism>
    <name type="scientific">Ixodes scapularis</name>
    <name type="common">Black-legged tick</name>
    <name type="synonym">Deer tick</name>
    <dbReference type="NCBI Taxonomy" id="6945"/>
    <lineage>
        <taxon>Eukaryota</taxon>
        <taxon>Metazoa</taxon>
        <taxon>Ecdysozoa</taxon>
        <taxon>Arthropoda</taxon>
        <taxon>Chelicerata</taxon>
        <taxon>Arachnida</taxon>
        <taxon>Acari</taxon>
        <taxon>Parasitiformes</taxon>
        <taxon>Ixodida</taxon>
        <taxon>Ixodoidea</taxon>
        <taxon>Ixodidae</taxon>
        <taxon>Ixodinae</taxon>
        <taxon>Ixodes</taxon>
    </lineage>
</organism>
<dbReference type="EMBL" id="ABJB010529146">
    <property type="status" value="NOT_ANNOTATED_CDS"/>
    <property type="molecule type" value="Genomic_DNA"/>
</dbReference>
<name>B7Q8P5_IXOSC</name>
<keyword evidence="4" id="KW-1185">Reference proteome</keyword>
<accession>B7Q8P5</accession>
<dbReference type="HOGENOM" id="CLU_374809_0_0_1"/>
<dbReference type="STRING" id="6945.B7Q8P5"/>
<dbReference type="PaxDb" id="6945-B7Q8P5"/>
<dbReference type="PANTHER" id="PTHR13650:SF0">
    <property type="entry name" value="SPATACSIN"/>
    <property type="match status" value="1"/>
</dbReference>
<dbReference type="EMBL" id="ABJB010959102">
    <property type="status" value="NOT_ANNOTATED_CDS"/>
    <property type="molecule type" value="Genomic_DNA"/>
</dbReference>
<protein>
    <recommendedName>
        <fullName evidence="6">Spatacsin</fullName>
    </recommendedName>
</protein>
<evidence type="ECO:0000313" key="4">
    <source>
        <dbReference type="Proteomes" id="UP000001555"/>
    </source>
</evidence>
<dbReference type="VEuPathDB" id="VectorBase:ISCI021597"/>
<dbReference type="InterPro" id="IPR028103">
    <property type="entry name" value="Spatacsin"/>
</dbReference>
<feature type="region of interest" description="Disordered" evidence="1">
    <location>
        <begin position="712"/>
        <end position="741"/>
    </location>
</feature>
<evidence type="ECO:0008006" key="6">
    <source>
        <dbReference type="Google" id="ProtNLM"/>
    </source>
</evidence>
<dbReference type="AlphaFoldDB" id="B7Q8P5"/>
<dbReference type="Proteomes" id="UP000001555">
    <property type="component" value="Unassembled WGS sequence"/>
</dbReference>
<evidence type="ECO:0000313" key="3">
    <source>
        <dbReference type="EnsemblMetazoa" id="ISCW021597-PA"/>
    </source>
</evidence>
<keyword evidence="5" id="KW-1267">Proteomics identification</keyword>
<dbReference type="EMBL" id="DS885551">
    <property type="protein sequence ID" value="EEC15217.1"/>
    <property type="molecule type" value="Genomic_DNA"/>
</dbReference>
<reference evidence="3" key="2">
    <citation type="submission" date="2020-05" db="UniProtKB">
        <authorList>
            <consortium name="EnsemblMetazoa"/>
        </authorList>
    </citation>
    <scope>IDENTIFICATION</scope>
    <source>
        <strain evidence="3">wikel</strain>
    </source>
</reference>
<reference evidence="2 4" key="1">
    <citation type="submission" date="2008-03" db="EMBL/GenBank/DDBJ databases">
        <title>Annotation of Ixodes scapularis.</title>
        <authorList>
            <consortium name="Ixodes scapularis Genome Project Consortium"/>
            <person name="Caler E."/>
            <person name="Hannick L.I."/>
            <person name="Bidwell S."/>
            <person name="Joardar V."/>
            <person name="Thiagarajan M."/>
            <person name="Amedeo P."/>
            <person name="Galinsky K.J."/>
            <person name="Schobel S."/>
            <person name="Inman J."/>
            <person name="Hostetler J."/>
            <person name="Miller J."/>
            <person name="Hammond M."/>
            <person name="Megy K."/>
            <person name="Lawson D."/>
            <person name="Kodira C."/>
            <person name="Sutton G."/>
            <person name="Meyer J."/>
            <person name="Hill C.A."/>
            <person name="Birren B."/>
            <person name="Nene V."/>
            <person name="Collins F."/>
            <person name="Alarcon-Chaidez F."/>
            <person name="Wikel S."/>
            <person name="Strausberg R."/>
        </authorList>
    </citation>
    <scope>NUCLEOTIDE SEQUENCE [LARGE SCALE GENOMIC DNA]</scope>
    <source>
        <strain evidence="4">Wikel</strain>
        <strain evidence="2">Wikel colony</strain>
    </source>
</reference>
<gene>
    <name evidence="2" type="ORF">IscW_ISCW021597</name>
</gene>
<dbReference type="EMBL" id="ABJB010106218">
    <property type="status" value="NOT_ANNOTATED_CDS"/>
    <property type="molecule type" value="Genomic_DNA"/>
</dbReference>
<dbReference type="EMBL" id="ABJB010067871">
    <property type="status" value="NOT_ANNOTATED_CDS"/>
    <property type="molecule type" value="Genomic_DNA"/>
</dbReference>
<dbReference type="OrthoDB" id="2018754at2759"/>
<proteinExistence type="evidence at protein level"/>
<evidence type="ECO:0000313" key="2">
    <source>
        <dbReference type="EMBL" id="EEC15217.1"/>
    </source>
</evidence>
<dbReference type="PANTHER" id="PTHR13650">
    <property type="entry name" value="SPATACSIN"/>
    <property type="match status" value="1"/>
</dbReference>
<evidence type="ECO:0000256" key="1">
    <source>
        <dbReference type="SAM" id="MobiDB-lite"/>
    </source>
</evidence>